<accession>A0ABZ1YEW7</accession>
<gene>
    <name evidence="9" type="ORF">OIE82_03105</name>
</gene>
<evidence type="ECO:0000256" key="6">
    <source>
        <dbReference type="ARBA" id="ARBA00023014"/>
    </source>
</evidence>
<evidence type="ECO:0000256" key="1">
    <source>
        <dbReference type="ARBA" id="ARBA00001962"/>
    </source>
</evidence>
<evidence type="ECO:0000256" key="2">
    <source>
        <dbReference type="ARBA" id="ARBA00022714"/>
    </source>
</evidence>
<evidence type="ECO:0000256" key="3">
    <source>
        <dbReference type="ARBA" id="ARBA00022723"/>
    </source>
</evidence>
<dbReference type="PANTHER" id="PTHR43756:SF5">
    <property type="entry name" value="CHOLINE MONOOXYGENASE, CHLOROPLASTIC"/>
    <property type="match status" value="1"/>
</dbReference>
<dbReference type="Gene3D" id="2.102.10.10">
    <property type="entry name" value="Rieske [2Fe-2S] iron-sulphur domain"/>
    <property type="match status" value="1"/>
</dbReference>
<dbReference type="InterPro" id="IPR036922">
    <property type="entry name" value="Rieske_2Fe-2S_sf"/>
</dbReference>
<dbReference type="RefSeq" id="WP_370405579.1">
    <property type="nucleotide sequence ID" value="NZ_CP109207.1"/>
</dbReference>
<evidence type="ECO:0000256" key="5">
    <source>
        <dbReference type="ARBA" id="ARBA00023004"/>
    </source>
</evidence>
<evidence type="ECO:0000259" key="8">
    <source>
        <dbReference type="PROSITE" id="PS51296"/>
    </source>
</evidence>
<keyword evidence="3" id="KW-0479">Metal-binding</keyword>
<dbReference type="InterPro" id="IPR015879">
    <property type="entry name" value="Ring_hydroxy_dOase_asu_C_dom"/>
</dbReference>
<dbReference type="SUPFAM" id="SSF55961">
    <property type="entry name" value="Bet v1-like"/>
    <property type="match status" value="1"/>
</dbReference>
<keyword evidence="4" id="KW-0560">Oxidoreductase</keyword>
<dbReference type="CDD" id="cd03469">
    <property type="entry name" value="Rieske_RO_Alpha_N"/>
    <property type="match status" value="1"/>
</dbReference>
<evidence type="ECO:0000313" key="9">
    <source>
        <dbReference type="EMBL" id="WUU58024.1"/>
    </source>
</evidence>
<dbReference type="InterPro" id="IPR001663">
    <property type="entry name" value="Rng_hydr_dOase-A"/>
</dbReference>
<feature type="region of interest" description="Disordered" evidence="7">
    <location>
        <begin position="1"/>
        <end position="22"/>
    </location>
</feature>
<dbReference type="GO" id="GO:0051213">
    <property type="term" value="F:dioxygenase activity"/>
    <property type="evidence" value="ECO:0007669"/>
    <property type="project" value="UniProtKB-KW"/>
</dbReference>
<keyword evidence="6" id="KW-0411">Iron-sulfur</keyword>
<dbReference type="InterPro" id="IPR017941">
    <property type="entry name" value="Rieske_2Fe-2S"/>
</dbReference>
<dbReference type="PROSITE" id="PS51296">
    <property type="entry name" value="RIESKE"/>
    <property type="match status" value="1"/>
</dbReference>
<keyword evidence="9" id="KW-0223">Dioxygenase</keyword>
<feature type="domain" description="Rieske" evidence="8">
    <location>
        <begin position="68"/>
        <end position="176"/>
    </location>
</feature>
<dbReference type="EMBL" id="CP109207">
    <property type="protein sequence ID" value="WUU58024.1"/>
    <property type="molecule type" value="Genomic_DNA"/>
</dbReference>
<evidence type="ECO:0000256" key="7">
    <source>
        <dbReference type="SAM" id="MobiDB-lite"/>
    </source>
</evidence>
<evidence type="ECO:0000256" key="4">
    <source>
        <dbReference type="ARBA" id="ARBA00023002"/>
    </source>
</evidence>
<dbReference type="Gene3D" id="3.90.380.10">
    <property type="entry name" value="Naphthalene 1,2-dioxygenase Alpha Subunit, Chain A, domain 1"/>
    <property type="match status" value="2"/>
</dbReference>
<keyword evidence="5" id="KW-0408">Iron</keyword>
<name>A0ABZ1YEW7_9ACTN</name>
<sequence length="404" mass="44954">MTAHQTDSATPGRGSPSVPALSPEASELLAEIGGYLTEDPPALSLPPRAFACDELYELERHKVFGRSWVLVAHTDQLSTPGDYVSLTIADELVLVTRGKDGGLHAMSPICRHRMMPVVDTGAGHTDRFTCPYHLWRYGLDGKLIGATYMRRNEAFDPAACRLPAFAVEEWHGFVFVNLDDTVEALAPHLSRIENDLVNYRLDEMVLVGEWVEEWHCNWKIAVENAHENYHVMGFHPETLEPSTPGRSDTDLRDDTPWALRFRIRLTEPQQPTVLLLDDDEKAHLYDFFVFPTGSLAAAGETLIWLSMIPLSIDRTQVRGGMLVPGAQVQGMSEAELKEMREGVESYAAIINAEDRRGLEAVQRSVGSRFAARGHLSPKEPAVISFYQNLARALLRGDGEWPGAL</sequence>
<comment type="cofactor">
    <cofactor evidence="1">
        <name>Fe cation</name>
        <dbReference type="ChEBI" id="CHEBI:24875"/>
    </cofactor>
</comment>
<protein>
    <submittedName>
        <fullName evidence="9">Aromatic ring-hydroxylating dioxygenase subunit alpha</fullName>
    </submittedName>
</protein>
<keyword evidence="2" id="KW-0001">2Fe-2S</keyword>
<dbReference type="SUPFAM" id="SSF50022">
    <property type="entry name" value="ISP domain"/>
    <property type="match status" value="1"/>
</dbReference>
<dbReference type="PRINTS" id="PR00090">
    <property type="entry name" value="RNGDIOXGNASE"/>
</dbReference>
<dbReference type="Pfam" id="PF00355">
    <property type="entry name" value="Rieske"/>
    <property type="match status" value="1"/>
</dbReference>
<dbReference type="PANTHER" id="PTHR43756">
    <property type="entry name" value="CHOLINE MONOOXYGENASE, CHLOROPLASTIC"/>
    <property type="match status" value="1"/>
</dbReference>
<organism evidence="9">
    <name type="scientific">Streptomyces althioticus</name>
    <dbReference type="NCBI Taxonomy" id="83380"/>
    <lineage>
        <taxon>Bacteria</taxon>
        <taxon>Bacillati</taxon>
        <taxon>Actinomycetota</taxon>
        <taxon>Actinomycetes</taxon>
        <taxon>Kitasatosporales</taxon>
        <taxon>Streptomycetaceae</taxon>
        <taxon>Streptomyces</taxon>
        <taxon>Streptomyces althioticus group</taxon>
    </lineage>
</organism>
<reference evidence="9" key="1">
    <citation type="submission" date="2022-10" db="EMBL/GenBank/DDBJ databases">
        <title>The complete genomes of actinobacterial strains from the NBC collection.</title>
        <authorList>
            <person name="Joergensen T.S."/>
            <person name="Alvarez Arevalo M."/>
            <person name="Sterndorff E.B."/>
            <person name="Faurdal D."/>
            <person name="Vuksanovic O."/>
            <person name="Mourched A.-S."/>
            <person name="Charusanti P."/>
            <person name="Shaw S."/>
            <person name="Blin K."/>
            <person name="Weber T."/>
        </authorList>
    </citation>
    <scope>NUCLEOTIDE SEQUENCE [LARGE SCALE GENOMIC DNA]</scope>
    <source>
        <strain evidence="9">NBC 01686</strain>
    </source>
</reference>
<proteinExistence type="predicted"/>
<dbReference type="Pfam" id="PF00848">
    <property type="entry name" value="Ring_hydroxyl_A"/>
    <property type="match status" value="1"/>
</dbReference>